<dbReference type="InterPro" id="IPR032319">
    <property type="entry name" value="CLP1_P"/>
</dbReference>
<dbReference type="Gene3D" id="3.40.50.300">
    <property type="entry name" value="P-loop containing nucleotide triphosphate hydrolases"/>
    <property type="match status" value="1"/>
</dbReference>
<evidence type="ECO:0000256" key="9">
    <source>
        <dbReference type="SAM" id="MobiDB-lite"/>
    </source>
</evidence>
<dbReference type="GO" id="GO:0005634">
    <property type="term" value="C:nucleus"/>
    <property type="evidence" value="ECO:0007669"/>
    <property type="project" value="TreeGrafter"/>
</dbReference>
<evidence type="ECO:0000256" key="7">
    <source>
        <dbReference type="ARBA" id="ARBA00022777"/>
    </source>
</evidence>
<accession>A0A6A6P622</accession>
<dbReference type="AlphaFoldDB" id="A0A6A6P622"/>
<evidence type="ECO:0000259" key="10">
    <source>
        <dbReference type="Pfam" id="PF16575"/>
    </source>
</evidence>
<evidence type="ECO:0000256" key="8">
    <source>
        <dbReference type="ARBA" id="ARBA00022840"/>
    </source>
</evidence>
<protein>
    <recommendedName>
        <fullName evidence="4">Polynucleotide 5'-hydroxyl-kinase GRC3</fullName>
    </recommendedName>
    <alternativeName>
        <fullName evidence="3">Polynucleotide 5'-hydroxyl-kinase grc3</fullName>
    </alternativeName>
</protein>
<comment type="function">
    <text evidence="1">Polynucleotide 5'-kinase involved in rRNA processing.</text>
</comment>
<dbReference type="PANTHER" id="PTHR12755:SF3">
    <property type="entry name" value="POLYNUCLEOTIDE 5'-HYDROXYL-KINASE NOL9"/>
    <property type="match status" value="1"/>
</dbReference>
<evidence type="ECO:0000256" key="4">
    <source>
        <dbReference type="ARBA" id="ARBA00019824"/>
    </source>
</evidence>
<feature type="region of interest" description="Disordered" evidence="9">
    <location>
        <begin position="674"/>
        <end position="699"/>
    </location>
</feature>
<dbReference type="PANTHER" id="PTHR12755">
    <property type="entry name" value="CLEAVAGE/POLYADENYLATION FACTOR IA SUBUNIT CLP1P"/>
    <property type="match status" value="1"/>
</dbReference>
<feature type="region of interest" description="Disordered" evidence="9">
    <location>
        <begin position="1"/>
        <end position="101"/>
    </location>
</feature>
<dbReference type="EMBL" id="MU001675">
    <property type="protein sequence ID" value="KAF2459274.1"/>
    <property type="molecule type" value="Genomic_DNA"/>
</dbReference>
<gene>
    <name evidence="11" type="ORF">BDY21DRAFT_419871</name>
</gene>
<keyword evidence="6" id="KW-0547">Nucleotide-binding</keyword>
<dbReference type="Proteomes" id="UP000799766">
    <property type="component" value="Unassembled WGS sequence"/>
</dbReference>
<dbReference type="SUPFAM" id="SSF52540">
    <property type="entry name" value="P-loop containing nucleoside triphosphate hydrolases"/>
    <property type="match status" value="1"/>
</dbReference>
<feature type="compositionally biased region" description="Polar residues" evidence="9">
    <location>
        <begin position="1"/>
        <end position="16"/>
    </location>
</feature>
<sequence>MPPKKSAQSSPTQGEPSGSAGLRPMSAFAAARMQSQAQAQPAPANPSEESDTSSSQEELEEKTDSSEDPDKEGLVPEVLNDGLGYESLSDTEDYEEWEQRNIDKPPTIQKIGIISNWRPSETNCREEDCMVYISLEHEETFSAIGQYDLVVKEGIISIYGATLQADGFRYRIFAPATHALPIIRAELDRAEIEVRHCKHTMRGLKHLAPSLWKRVWNHSLHNRRWSFGWINKVRDDRLRRPISPLTVHESWNVWDTIHVKPKTGRVPIIMVAGGKASGKSTLCRLLCNHYLKPPQLAESAEKSARKPNSLRTIFFLDLDAGTPEFVPPGLLSLVQIKEPIFGPAFTHPLTDLTESSRIIRAHSNFGFTSSTYYYHYLRAANNLFACYKDLRREFPGAPLIVNFPGAVKGMGGAMLEILEKDFDPTEILYLRKPEEKYLPDFKKQPIFLESQSYQVETRTDVQWKEMHYMSYFHQDGVVHGNVRWNALPMVDVRPWVVPYGPKSSDILGIAGQGHGFARDSLFTLTNCNHLAVVVIEGEKAFRPRENHASLRKPGPNDSRITDDALSFPKVKIARTTDTQLPFVFGSFGVFSGALSPQHSHCIGFVFVRGIDTENKCLHVLTPIPEYTIQRYTRRAEGERPKILLIIGEWYGMGWISHEKYYMAKHVMEKIRHSQERRRARTTAVDQQSTTDDIDTVNEE</sequence>
<dbReference type="GO" id="GO:0005524">
    <property type="term" value="F:ATP binding"/>
    <property type="evidence" value="ECO:0007669"/>
    <property type="project" value="UniProtKB-KW"/>
</dbReference>
<comment type="similarity">
    <text evidence="2">Belongs to the Clp1 family. NOL9/GRC3 subfamily.</text>
</comment>
<keyword evidence="8" id="KW-0067">ATP-binding</keyword>
<evidence type="ECO:0000256" key="5">
    <source>
        <dbReference type="ARBA" id="ARBA00022679"/>
    </source>
</evidence>
<feature type="compositionally biased region" description="Low complexity" evidence="9">
    <location>
        <begin position="26"/>
        <end position="56"/>
    </location>
</feature>
<organism evidence="11 12">
    <name type="scientific">Lineolata rhizophorae</name>
    <dbReference type="NCBI Taxonomy" id="578093"/>
    <lineage>
        <taxon>Eukaryota</taxon>
        <taxon>Fungi</taxon>
        <taxon>Dikarya</taxon>
        <taxon>Ascomycota</taxon>
        <taxon>Pezizomycotina</taxon>
        <taxon>Dothideomycetes</taxon>
        <taxon>Dothideomycetes incertae sedis</taxon>
        <taxon>Lineolatales</taxon>
        <taxon>Lineolataceae</taxon>
        <taxon>Lineolata</taxon>
    </lineage>
</organism>
<dbReference type="OrthoDB" id="4054781at2759"/>
<dbReference type="GO" id="GO:0051731">
    <property type="term" value="F:polynucleotide 5'-hydroxyl-kinase activity"/>
    <property type="evidence" value="ECO:0007669"/>
    <property type="project" value="InterPro"/>
</dbReference>
<evidence type="ECO:0000256" key="2">
    <source>
        <dbReference type="ARBA" id="ARBA00011003"/>
    </source>
</evidence>
<feature type="compositionally biased region" description="Acidic residues" evidence="9">
    <location>
        <begin position="57"/>
        <end position="70"/>
    </location>
</feature>
<name>A0A6A6P622_9PEZI</name>
<evidence type="ECO:0000256" key="3">
    <source>
        <dbReference type="ARBA" id="ARBA00018706"/>
    </source>
</evidence>
<evidence type="ECO:0000256" key="1">
    <source>
        <dbReference type="ARBA" id="ARBA00003798"/>
    </source>
</evidence>
<keyword evidence="5" id="KW-0808">Transferase</keyword>
<evidence type="ECO:0000313" key="11">
    <source>
        <dbReference type="EMBL" id="KAF2459274.1"/>
    </source>
</evidence>
<reference evidence="11" key="1">
    <citation type="journal article" date="2020" name="Stud. Mycol.">
        <title>101 Dothideomycetes genomes: a test case for predicting lifestyles and emergence of pathogens.</title>
        <authorList>
            <person name="Haridas S."/>
            <person name="Albert R."/>
            <person name="Binder M."/>
            <person name="Bloem J."/>
            <person name="Labutti K."/>
            <person name="Salamov A."/>
            <person name="Andreopoulos B."/>
            <person name="Baker S."/>
            <person name="Barry K."/>
            <person name="Bills G."/>
            <person name="Bluhm B."/>
            <person name="Cannon C."/>
            <person name="Castanera R."/>
            <person name="Culley D."/>
            <person name="Daum C."/>
            <person name="Ezra D."/>
            <person name="Gonzalez J."/>
            <person name="Henrissat B."/>
            <person name="Kuo A."/>
            <person name="Liang C."/>
            <person name="Lipzen A."/>
            <person name="Lutzoni F."/>
            <person name="Magnuson J."/>
            <person name="Mondo S."/>
            <person name="Nolan M."/>
            <person name="Ohm R."/>
            <person name="Pangilinan J."/>
            <person name="Park H.-J."/>
            <person name="Ramirez L."/>
            <person name="Alfaro M."/>
            <person name="Sun H."/>
            <person name="Tritt A."/>
            <person name="Yoshinaga Y."/>
            <person name="Zwiers L.-H."/>
            <person name="Turgeon B."/>
            <person name="Goodwin S."/>
            <person name="Spatafora J."/>
            <person name="Crous P."/>
            <person name="Grigoriev I."/>
        </authorList>
    </citation>
    <scope>NUCLEOTIDE SEQUENCE</scope>
    <source>
        <strain evidence="11">ATCC 16933</strain>
    </source>
</reference>
<dbReference type="GO" id="GO:0000448">
    <property type="term" value="P:cleavage in ITS2 between 5.8S rRNA and LSU-rRNA of tricistronic rRNA transcript (SSU-rRNA, 5.8S rRNA, LSU-rRNA)"/>
    <property type="evidence" value="ECO:0007669"/>
    <property type="project" value="TreeGrafter"/>
</dbReference>
<evidence type="ECO:0000313" key="12">
    <source>
        <dbReference type="Proteomes" id="UP000799766"/>
    </source>
</evidence>
<keyword evidence="12" id="KW-1185">Reference proteome</keyword>
<keyword evidence="7" id="KW-0418">Kinase</keyword>
<feature type="domain" description="Clp1 P-loop" evidence="10">
    <location>
        <begin position="273"/>
        <end position="473"/>
    </location>
</feature>
<evidence type="ECO:0000256" key="6">
    <source>
        <dbReference type="ARBA" id="ARBA00022741"/>
    </source>
</evidence>
<dbReference type="Pfam" id="PF16575">
    <property type="entry name" value="CLP1_P"/>
    <property type="match status" value="1"/>
</dbReference>
<dbReference type="InterPro" id="IPR045116">
    <property type="entry name" value="Clp1/Grc3"/>
</dbReference>
<proteinExistence type="inferred from homology"/>
<dbReference type="InterPro" id="IPR027417">
    <property type="entry name" value="P-loop_NTPase"/>
</dbReference>